<feature type="domain" description="Phospholipid/glycerol acyltransferase" evidence="6">
    <location>
        <begin position="77"/>
        <end position="190"/>
    </location>
</feature>
<keyword evidence="3 4" id="KW-0012">Acyltransferase</keyword>
<evidence type="ECO:0000256" key="2">
    <source>
        <dbReference type="ARBA" id="ARBA00022679"/>
    </source>
</evidence>
<evidence type="ECO:0000313" key="8">
    <source>
        <dbReference type="Proteomes" id="UP000272400"/>
    </source>
</evidence>
<comment type="caution">
    <text evidence="7">The sequence shown here is derived from an EMBL/GenBank/DDBJ whole genome shotgun (WGS) entry which is preliminary data.</text>
</comment>
<evidence type="ECO:0000256" key="5">
    <source>
        <dbReference type="SAM" id="Phobius"/>
    </source>
</evidence>
<dbReference type="GO" id="GO:0003841">
    <property type="term" value="F:1-acylglycerol-3-phosphate O-acyltransferase activity"/>
    <property type="evidence" value="ECO:0007669"/>
    <property type="project" value="UniProtKB-UniRule"/>
</dbReference>
<keyword evidence="4" id="KW-1208">Phospholipid metabolism</keyword>
<dbReference type="AlphaFoldDB" id="A0A3N1CXF3"/>
<dbReference type="OrthoDB" id="25607at2"/>
<dbReference type="EC" id="2.3.1.51" evidence="4"/>
<keyword evidence="8" id="KW-1185">Reference proteome</keyword>
<organism evidence="7 8">
    <name type="scientific">Actinocorallia herbida</name>
    <dbReference type="NCBI Taxonomy" id="58109"/>
    <lineage>
        <taxon>Bacteria</taxon>
        <taxon>Bacillati</taxon>
        <taxon>Actinomycetota</taxon>
        <taxon>Actinomycetes</taxon>
        <taxon>Streptosporangiales</taxon>
        <taxon>Thermomonosporaceae</taxon>
        <taxon>Actinocorallia</taxon>
    </lineage>
</organism>
<evidence type="ECO:0000256" key="1">
    <source>
        <dbReference type="ARBA" id="ARBA00008655"/>
    </source>
</evidence>
<name>A0A3N1CXF3_9ACTN</name>
<dbReference type="InterPro" id="IPR002123">
    <property type="entry name" value="Plipid/glycerol_acylTrfase"/>
</dbReference>
<evidence type="ECO:0000256" key="4">
    <source>
        <dbReference type="RuleBase" id="RU361267"/>
    </source>
</evidence>
<keyword evidence="5" id="KW-1133">Transmembrane helix</keyword>
<feature type="transmembrane region" description="Helical" evidence="5">
    <location>
        <begin position="12"/>
        <end position="33"/>
    </location>
</feature>
<gene>
    <name evidence="7" type="ORF">EDD29_3535</name>
</gene>
<keyword evidence="5" id="KW-0472">Membrane</keyword>
<dbReference type="PANTHER" id="PTHR10434">
    <property type="entry name" value="1-ACYL-SN-GLYCEROL-3-PHOSPHATE ACYLTRANSFERASE"/>
    <property type="match status" value="1"/>
</dbReference>
<keyword evidence="5" id="KW-0812">Transmembrane</keyword>
<dbReference type="GO" id="GO:0016020">
    <property type="term" value="C:membrane"/>
    <property type="evidence" value="ECO:0007669"/>
    <property type="project" value="InterPro"/>
</dbReference>
<dbReference type="CDD" id="cd07989">
    <property type="entry name" value="LPLAT_AGPAT-like"/>
    <property type="match status" value="1"/>
</dbReference>
<dbReference type="InterPro" id="IPR004552">
    <property type="entry name" value="AGP_acyltrans"/>
</dbReference>
<comment type="domain">
    <text evidence="4">The HXXXXD motif is essential for acyltransferase activity and may constitute the binding site for the phosphate moiety of the glycerol-3-phosphate.</text>
</comment>
<dbReference type="EMBL" id="RJKE01000001">
    <property type="protein sequence ID" value="ROO85980.1"/>
    <property type="molecule type" value="Genomic_DNA"/>
</dbReference>
<evidence type="ECO:0000313" key="7">
    <source>
        <dbReference type="EMBL" id="ROO85980.1"/>
    </source>
</evidence>
<evidence type="ECO:0000259" key="6">
    <source>
        <dbReference type="SMART" id="SM00563"/>
    </source>
</evidence>
<accession>A0A3N1CXF3</accession>
<sequence length="247" mass="26605">MTGGDHGPAWRTIPALAAGLLATMIGALAVLLLPLRGERRRRAVDAILRTWARFWCLATGARITVDGLERLERSATYVVVSNHTSNLDPMIHLAVFGGGLRILAKRELFRVPLLGPAMRAAGLVEVDRRNADQGSINRGVAEAFAAGSSLLVYPEGTFSYETGMRPFKSGAFMIAIAHGVPILPVTLRGVDTVWPAHRLRIRRAEVHITIGTPLPTRHLTPQDAPALTSVARTAITEALTTPLPNGH</sequence>
<proteinExistence type="inferred from homology"/>
<comment type="similarity">
    <text evidence="1 4">Belongs to the 1-acyl-sn-glycerol-3-phosphate acyltransferase family.</text>
</comment>
<evidence type="ECO:0000256" key="3">
    <source>
        <dbReference type="ARBA" id="ARBA00023315"/>
    </source>
</evidence>
<dbReference type="NCBIfam" id="TIGR00530">
    <property type="entry name" value="AGP_acyltrn"/>
    <property type="match status" value="1"/>
</dbReference>
<reference evidence="7 8" key="1">
    <citation type="submission" date="2018-11" db="EMBL/GenBank/DDBJ databases">
        <title>Sequencing the genomes of 1000 actinobacteria strains.</title>
        <authorList>
            <person name="Klenk H.-P."/>
        </authorList>
    </citation>
    <scope>NUCLEOTIDE SEQUENCE [LARGE SCALE GENOMIC DNA]</scope>
    <source>
        <strain evidence="7 8">DSM 44254</strain>
    </source>
</reference>
<comment type="catalytic activity">
    <reaction evidence="4">
        <text>a 1-acyl-sn-glycero-3-phosphate + an acyl-CoA = a 1,2-diacyl-sn-glycero-3-phosphate + CoA</text>
        <dbReference type="Rhea" id="RHEA:19709"/>
        <dbReference type="ChEBI" id="CHEBI:57287"/>
        <dbReference type="ChEBI" id="CHEBI:57970"/>
        <dbReference type="ChEBI" id="CHEBI:58342"/>
        <dbReference type="ChEBI" id="CHEBI:58608"/>
        <dbReference type="EC" id="2.3.1.51"/>
    </reaction>
</comment>
<dbReference type="GO" id="GO:0006654">
    <property type="term" value="P:phosphatidic acid biosynthetic process"/>
    <property type="evidence" value="ECO:0007669"/>
    <property type="project" value="TreeGrafter"/>
</dbReference>
<dbReference type="PANTHER" id="PTHR10434:SF11">
    <property type="entry name" value="1-ACYL-SN-GLYCEROL-3-PHOSPHATE ACYLTRANSFERASE"/>
    <property type="match status" value="1"/>
</dbReference>
<dbReference type="Pfam" id="PF01553">
    <property type="entry name" value="Acyltransferase"/>
    <property type="match status" value="1"/>
</dbReference>
<dbReference type="Proteomes" id="UP000272400">
    <property type="component" value="Unassembled WGS sequence"/>
</dbReference>
<keyword evidence="2 4" id="KW-0808">Transferase</keyword>
<protein>
    <recommendedName>
        <fullName evidence="4">1-acyl-sn-glycerol-3-phosphate acyltransferase</fullName>
        <ecNumber evidence="4">2.3.1.51</ecNumber>
    </recommendedName>
</protein>
<keyword evidence="4" id="KW-0443">Lipid metabolism</keyword>
<dbReference type="SUPFAM" id="SSF69593">
    <property type="entry name" value="Glycerol-3-phosphate (1)-acyltransferase"/>
    <property type="match status" value="1"/>
</dbReference>
<keyword evidence="4" id="KW-0594">Phospholipid biosynthesis</keyword>
<dbReference type="SMART" id="SM00563">
    <property type="entry name" value="PlsC"/>
    <property type="match status" value="1"/>
</dbReference>
<keyword evidence="4" id="KW-0444">Lipid biosynthesis</keyword>
<dbReference type="RefSeq" id="WP_123665426.1">
    <property type="nucleotide sequence ID" value="NZ_RJKE01000001.1"/>
</dbReference>